<name>A0ABV8IB27_9ACTN</name>
<evidence type="ECO:0000256" key="1">
    <source>
        <dbReference type="SAM" id="MobiDB-lite"/>
    </source>
</evidence>
<dbReference type="Proteomes" id="UP001595850">
    <property type="component" value="Unassembled WGS sequence"/>
</dbReference>
<sequence length="396" mass="44472">MTTDQTAAAASPAGGKTIRIVHTRAEGTRLLGTVRGDGVWEVVRTRGFRSSRTVGLYVPHSRDKAAKSWVIENAAAGLREAGFTVEIEIDNVTQGRSFADAEADRNFWAEERAYRYSERAERNAAAGSARWERTRDRMSHVPPGQPILVGHHSERGHRRLLDWADTQDRKAIEELKTGEHWAGRAAAAERYQQHREDPGTTRRRIERLEADRRRIERWLQDKPTKEIEAGQELPDGAEVVQTYDDGSRWCRLPLDEQTKARWEADVAAIDDELGYWRAVLAKAEARGVKLWSKADFAKGDFVIYYGDAVEVVRVNAKSVTIPWSHYWVATPGGPVRTVAQCQERHRSGGRMYTDTVPYDKVRGKVTAAELAGLDPAQVKKLIAEKIREARGGQPAA</sequence>
<dbReference type="Pfam" id="PF12083">
    <property type="entry name" value="DUF3560"/>
    <property type="match status" value="1"/>
</dbReference>
<proteinExistence type="predicted"/>
<dbReference type="InterPro" id="IPR021944">
    <property type="entry name" value="DUF3560"/>
</dbReference>
<dbReference type="EMBL" id="JBHSBM010000018">
    <property type="protein sequence ID" value="MFC4060207.1"/>
    <property type="molecule type" value="Genomic_DNA"/>
</dbReference>
<evidence type="ECO:0000313" key="2">
    <source>
        <dbReference type="EMBL" id="MFC4060207.1"/>
    </source>
</evidence>
<comment type="caution">
    <text evidence="2">The sequence shown here is derived from an EMBL/GenBank/DDBJ whole genome shotgun (WGS) entry which is preliminary data.</text>
</comment>
<feature type="region of interest" description="Disordered" evidence="1">
    <location>
        <begin position="127"/>
        <end position="150"/>
    </location>
</feature>
<evidence type="ECO:0000313" key="3">
    <source>
        <dbReference type="Proteomes" id="UP001595850"/>
    </source>
</evidence>
<reference evidence="3" key="1">
    <citation type="journal article" date="2019" name="Int. J. Syst. Evol. Microbiol.">
        <title>The Global Catalogue of Microorganisms (GCM) 10K type strain sequencing project: providing services to taxonomists for standard genome sequencing and annotation.</title>
        <authorList>
            <consortium name="The Broad Institute Genomics Platform"/>
            <consortium name="The Broad Institute Genome Sequencing Center for Infectious Disease"/>
            <person name="Wu L."/>
            <person name="Ma J."/>
        </authorList>
    </citation>
    <scope>NUCLEOTIDE SEQUENCE [LARGE SCALE GENOMIC DNA]</scope>
    <source>
        <strain evidence="3">TBRC 4489</strain>
    </source>
</reference>
<feature type="compositionally biased region" description="Basic and acidic residues" evidence="1">
    <location>
        <begin position="130"/>
        <end position="139"/>
    </location>
</feature>
<dbReference type="RefSeq" id="WP_377289239.1">
    <property type="nucleotide sequence ID" value="NZ_JBHSBM010000018.1"/>
</dbReference>
<organism evidence="2 3">
    <name type="scientific">Planomonospora corallina</name>
    <dbReference type="NCBI Taxonomy" id="1806052"/>
    <lineage>
        <taxon>Bacteria</taxon>
        <taxon>Bacillati</taxon>
        <taxon>Actinomycetota</taxon>
        <taxon>Actinomycetes</taxon>
        <taxon>Streptosporangiales</taxon>
        <taxon>Streptosporangiaceae</taxon>
        <taxon>Planomonospora</taxon>
    </lineage>
</organism>
<protein>
    <submittedName>
        <fullName evidence="2">DUF3560 domain-containing protein</fullName>
    </submittedName>
</protein>
<gene>
    <name evidence="2" type="ORF">ACFOWE_18030</name>
</gene>
<accession>A0ABV8IB27</accession>
<keyword evidence="3" id="KW-1185">Reference proteome</keyword>